<evidence type="ECO:0000256" key="1">
    <source>
        <dbReference type="SAM" id="Coils"/>
    </source>
</evidence>
<dbReference type="PANTHER" id="PTHR34704:SF1">
    <property type="entry name" value="ATPASE"/>
    <property type="match status" value="1"/>
</dbReference>
<dbReference type="AlphaFoldDB" id="A0A212J013"/>
<evidence type="ECO:0000259" key="3">
    <source>
        <dbReference type="Pfam" id="PF03008"/>
    </source>
</evidence>
<feature type="domain" description="ATPase" evidence="2">
    <location>
        <begin position="16"/>
        <end position="221"/>
    </location>
</feature>
<sequence length="449" mass="52420">MAVKIISIKLLLKMKFYNRTQELEVLARTLEQSQKSSCFTVMVGRRRIGKTSLLLESVKGQKYLYLFVSRKSEPLLCEQFQKDATRALGIQIFGRITQFKDLFEQLLIFATKEHYTLIIDEFQEFDNINSSIFSDIQNLWDQYKDKAKINFIASGSIYSMMMKIFENRKEPLFGRLTSKMILKPFVVSVIKEILNDYNPKYTSEDLLCLYMLTGGVPKYLDLLMEAGAVTKDKMLDMVTSPDSPFLGEGKDLLVSEFGKEYGTYFSIMQLIASGKTTQSEIDSIIEKNTGAYLVNLEKEYSLIIRNKPMFSKPESRKNRWILNDNYLRFWFRFIFPNQWLIEMGKNELLREYIDKNYEQYSGLILEKYFQAKTVEEERVTMIGSYWDSKGLNEIDLIALNDLDKTAIIAEVKRNPKKIDLNLLQTKVDSIKKELLKYKVQLKSLSLEDM</sequence>
<dbReference type="Pfam" id="PF03008">
    <property type="entry name" value="DUF234"/>
    <property type="match status" value="1"/>
</dbReference>
<feature type="domain" description="DUF234" evidence="3">
    <location>
        <begin position="330"/>
        <end position="413"/>
    </location>
</feature>
<protein>
    <recommendedName>
        <fullName evidence="5">ATPase</fullName>
    </recommendedName>
</protein>
<gene>
    <name evidence="4" type="ORF">KL86DYS2_10420</name>
</gene>
<dbReference type="SUPFAM" id="SSF52540">
    <property type="entry name" value="P-loop containing nucleoside triphosphate hydrolases"/>
    <property type="match status" value="1"/>
</dbReference>
<proteinExistence type="predicted"/>
<dbReference type="EMBL" id="FLUL01000001">
    <property type="protein sequence ID" value="SBV92757.1"/>
    <property type="molecule type" value="Genomic_DNA"/>
</dbReference>
<dbReference type="InterPro" id="IPR004256">
    <property type="entry name" value="DUF234"/>
</dbReference>
<reference evidence="4" key="1">
    <citation type="submission" date="2016-04" db="EMBL/GenBank/DDBJ databases">
        <authorList>
            <person name="Evans L.H."/>
            <person name="Alamgir A."/>
            <person name="Owens N."/>
            <person name="Weber N.D."/>
            <person name="Virtaneva K."/>
            <person name="Barbian K."/>
            <person name="Babar A."/>
            <person name="Rosenke K."/>
        </authorList>
    </citation>
    <scope>NUCLEOTIDE SEQUENCE</scope>
    <source>
        <strain evidence="4">86-2</strain>
    </source>
</reference>
<dbReference type="GO" id="GO:0005524">
    <property type="term" value="F:ATP binding"/>
    <property type="evidence" value="ECO:0007669"/>
    <property type="project" value="InterPro"/>
</dbReference>
<evidence type="ECO:0008006" key="5">
    <source>
        <dbReference type="Google" id="ProtNLM"/>
    </source>
</evidence>
<feature type="coiled-coil region" evidence="1">
    <location>
        <begin position="420"/>
        <end position="447"/>
    </location>
</feature>
<dbReference type="PANTHER" id="PTHR34704">
    <property type="entry name" value="ATPASE"/>
    <property type="match status" value="1"/>
</dbReference>
<keyword evidence="1" id="KW-0175">Coiled coil</keyword>
<dbReference type="InterPro" id="IPR027417">
    <property type="entry name" value="P-loop_NTPase"/>
</dbReference>
<dbReference type="Pfam" id="PF01637">
    <property type="entry name" value="ATPase_2"/>
    <property type="match status" value="1"/>
</dbReference>
<evidence type="ECO:0000313" key="4">
    <source>
        <dbReference type="EMBL" id="SBV92757.1"/>
    </source>
</evidence>
<organism evidence="4">
    <name type="scientific">uncultured Dysgonomonas sp</name>
    <dbReference type="NCBI Taxonomy" id="206096"/>
    <lineage>
        <taxon>Bacteria</taxon>
        <taxon>Pseudomonadati</taxon>
        <taxon>Bacteroidota</taxon>
        <taxon>Bacteroidia</taxon>
        <taxon>Bacteroidales</taxon>
        <taxon>Dysgonomonadaceae</taxon>
        <taxon>Dysgonomonas</taxon>
        <taxon>environmental samples</taxon>
    </lineage>
</organism>
<accession>A0A212J013</accession>
<dbReference type="Gene3D" id="3.40.50.300">
    <property type="entry name" value="P-loop containing nucleotide triphosphate hydrolases"/>
    <property type="match status" value="1"/>
</dbReference>
<evidence type="ECO:0000259" key="2">
    <source>
        <dbReference type="Pfam" id="PF01637"/>
    </source>
</evidence>
<dbReference type="InterPro" id="IPR011579">
    <property type="entry name" value="ATPase_dom"/>
</dbReference>
<name>A0A212J013_9BACT</name>